<dbReference type="OrthoDB" id="65842at2"/>
<dbReference type="Proteomes" id="UP000247346">
    <property type="component" value="Unassembled WGS sequence"/>
</dbReference>
<gene>
    <name evidence="1" type="ORF">XsacCFBP4641_20700</name>
</gene>
<reference evidence="1 2" key="1">
    <citation type="submission" date="2016-08" db="EMBL/GenBank/DDBJ databases">
        <authorList>
            <person name="Seilhamer J.J."/>
        </authorList>
    </citation>
    <scope>NUCLEOTIDE SEQUENCE [LARGE SCALE GENOMIC DNA]</scope>
    <source>
        <strain evidence="1 2">CFBP4641</strain>
    </source>
</reference>
<accession>A0A2P5YYD9</accession>
<dbReference type="PANTHER" id="PTHR38567">
    <property type="entry name" value="DUF4291 DOMAIN-CONTAINING PROTEIN"/>
    <property type="match status" value="1"/>
</dbReference>
<dbReference type="EMBL" id="MDEK01000037">
    <property type="protein sequence ID" value="PPU79450.1"/>
    <property type="molecule type" value="Genomic_DNA"/>
</dbReference>
<dbReference type="RefSeq" id="WP_010342154.1">
    <property type="nucleotide sequence ID" value="NZ_CP132343.1"/>
</dbReference>
<organism evidence="1 2">
    <name type="scientific">Xanthomonas sacchari</name>
    <dbReference type="NCBI Taxonomy" id="56458"/>
    <lineage>
        <taxon>Bacteria</taxon>
        <taxon>Pseudomonadati</taxon>
        <taxon>Pseudomonadota</taxon>
        <taxon>Gammaproteobacteria</taxon>
        <taxon>Lysobacterales</taxon>
        <taxon>Lysobacteraceae</taxon>
        <taxon>Xanthomonas</taxon>
    </lineage>
</organism>
<protein>
    <submittedName>
        <fullName evidence="1">DUF4291 domain-containing protein</fullName>
    </submittedName>
</protein>
<evidence type="ECO:0000313" key="2">
    <source>
        <dbReference type="Proteomes" id="UP000247346"/>
    </source>
</evidence>
<sequence length="209" mass="23629">MHSVSYAALQPTWPRQGRHILAHFDADAIDVYQAYRPAIAQFAVAHQRFGGEFSYDRMSWIKPNFLWMMYRAGWAQKQGQERILAIRLPRAFFDALLRAAVPSTFDPARFASHAAWKDAVQQSDVRLQWDPDHAPDGSALPRRALQLGLRGQALRQYGERQAISITDITDFVHAQALNLQRGEAALQVPHERIYVPPASAAQNVGLDDQ</sequence>
<comment type="caution">
    <text evidence="1">The sequence shown here is derived from an EMBL/GenBank/DDBJ whole genome shotgun (WGS) entry which is preliminary data.</text>
</comment>
<dbReference type="InterPro" id="IPR025633">
    <property type="entry name" value="DUF4291"/>
</dbReference>
<evidence type="ECO:0000313" key="1">
    <source>
        <dbReference type="EMBL" id="PPU79450.1"/>
    </source>
</evidence>
<proteinExistence type="predicted"/>
<dbReference type="AlphaFoldDB" id="A0A2P5YYD9"/>
<dbReference type="PANTHER" id="PTHR38567:SF1">
    <property type="entry name" value="DUF4291 DOMAIN-CONTAINING PROTEIN"/>
    <property type="match status" value="1"/>
</dbReference>
<dbReference type="GeneID" id="93880250"/>
<name>A0A2P5YYD9_9XANT</name>
<dbReference type="Pfam" id="PF14124">
    <property type="entry name" value="DUF4291"/>
    <property type="match status" value="1"/>
</dbReference>